<proteinExistence type="predicted"/>
<dbReference type="Proteomes" id="UP000183365">
    <property type="component" value="Unassembled WGS sequence"/>
</dbReference>
<accession>A0A1L0CND6</accession>
<sequence>MDDSQRTHKTNVKMKRRLSFHHNNNQTLEQTLKNLDNHALPEFNIPQDNIVLNDSLVMSYLDTDDFDYNKILNKLLLNKNRSKTETLSIFTTIIDQLSRKIKEENKSLNTELNDNILRNLLNHINLVLKENKILEQDINKLDKKIQSLSKFLSNKPQVNHSKKLSISTINTSQNNNRRLSSYNKPRVTSFIGTISQPSTPRLNSASSSPDIWDQQFQNSFKQNSRKTSLEISDRNINQQYQLLLQRKQYDEIYDLVRDNMHDDVLRNKYEMLLKDLILNEMKNDLQIKHSIDQLKNIDSSLDIEYIFFSNRRKKYDDMIILKNYTPSMGIQQVLMILEYLKQVMKLYFGIFGHNDDIQLKKFVQSILIDELINKYGNDVDKKKYDDAIAMYFDDYNKMFNLNYYFILDDFRYDNDHSHGV</sequence>
<evidence type="ECO:0000313" key="3">
    <source>
        <dbReference type="Proteomes" id="UP000183365"/>
    </source>
</evidence>
<keyword evidence="1" id="KW-0175">Coiled coil</keyword>
<dbReference type="AlphaFoldDB" id="A0A1L0CND6"/>
<organism evidence="2 3">
    <name type="scientific">Hanseniaspora guilliermondii</name>
    <dbReference type="NCBI Taxonomy" id="56406"/>
    <lineage>
        <taxon>Eukaryota</taxon>
        <taxon>Fungi</taxon>
        <taxon>Dikarya</taxon>
        <taxon>Ascomycota</taxon>
        <taxon>Saccharomycotina</taxon>
        <taxon>Saccharomycetes</taxon>
        <taxon>Saccharomycodales</taxon>
        <taxon>Saccharomycodaceae</taxon>
        <taxon>Hanseniaspora</taxon>
    </lineage>
</organism>
<dbReference type="OrthoDB" id="3972652at2759"/>
<evidence type="ECO:0000256" key="1">
    <source>
        <dbReference type="SAM" id="Coils"/>
    </source>
</evidence>
<dbReference type="EMBL" id="FQNF01000049">
    <property type="protein sequence ID" value="SGZ40405.1"/>
    <property type="molecule type" value="Genomic_DNA"/>
</dbReference>
<keyword evidence="3" id="KW-1185">Reference proteome</keyword>
<gene>
    <name evidence="2" type="ORF">HGUI_02605</name>
</gene>
<reference evidence="3" key="1">
    <citation type="submission" date="2016-11" db="EMBL/GenBank/DDBJ databases">
        <authorList>
            <person name="Guldener U."/>
        </authorList>
    </citation>
    <scope>NUCLEOTIDE SEQUENCE [LARGE SCALE GENOMIC DNA]</scope>
</reference>
<evidence type="ECO:0000313" key="2">
    <source>
        <dbReference type="EMBL" id="SGZ40405.1"/>
    </source>
</evidence>
<feature type="coiled-coil region" evidence="1">
    <location>
        <begin position="94"/>
        <end position="151"/>
    </location>
</feature>
<dbReference type="VEuPathDB" id="FungiDB:HGUI_02605"/>
<name>A0A1L0CND6_9ASCO</name>
<protein>
    <submittedName>
        <fullName evidence="2">Uncharacterized protein</fullName>
    </submittedName>
</protein>